<evidence type="ECO:0000256" key="1">
    <source>
        <dbReference type="SAM" id="MobiDB-lite"/>
    </source>
</evidence>
<dbReference type="KEGG" id="phm:PSMK_14200"/>
<evidence type="ECO:0000256" key="2">
    <source>
        <dbReference type="SAM" id="Phobius"/>
    </source>
</evidence>
<dbReference type="HOGENOM" id="CLU_831185_0_0_0"/>
<reference evidence="3 4" key="1">
    <citation type="submission" date="2012-02" db="EMBL/GenBank/DDBJ databases">
        <title>Complete genome sequence of Phycisphaera mikurensis NBRC 102666.</title>
        <authorList>
            <person name="Ankai A."/>
            <person name="Hosoyama A."/>
            <person name="Terui Y."/>
            <person name="Sekine M."/>
            <person name="Fukai R."/>
            <person name="Kato Y."/>
            <person name="Nakamura S."/>
            <person name="Yamada-Narita S."/>
            <person name="Kawakoshi A."/>
            <person name="Fukunaga Y."/>
            <person name="Yamazaki S."/>
            <person name="Fujita N."/>
        </authorList>
    </citation>
    <scope>NUCLEOTIDE SEQUENCE [LARGE SCALE GENOMIC DNA]</scope>
    <source>
        <strain evidence="4">NBRC 102666 / KCTC 22515 / FYK2301M01</strain>
    </source>
</reference>
<organism evidence="3 4">
    <name type="scientific">Phycisphaera mikurensis (strain NBRC 102666 / KCTC 22515 / FYK2301M01)</name>
    <dbReference type="NCBI Taxonomy" id="1142394"/>
    <lineage>
        <taxon>Bacteria</taxon>
        <taxon>Pseudomonadati</taxon>
        <taxon>Planctomycetota</taxon>
        <taxon>Phycisphaerae</taxon>
        <taxon>Phycisphaerales</taxon>
        <taxon>Phycisphaeraceae</taxon>
        <taxon>Phycisphaera</taxon>
    </lineage>
</organism>
<keyword evidence="2" id="KW-1133">Transmembrane helix</keyword>
<dbReference type="Proteomes" id="UP000007881">
    <property type="component" value="Chromosome"/>
</dbReference>
<keyword evidence="2" id="KW-0812">Transmembrane</keyword>
<evidence type="ECO:0000313" key="4">
    <source>
        <dbReference type="Proteomes" id="UP000007881"/>
    </source>
</evidence>
<dbReference type="RefSeq" id="WP_014436798.1">
    <property type="nucleotide sequence ID" value="NC_017080.1"/>
</dbReference>
<proteinExistence type="predicted"/>
<dbReference type="AlphaFoldDB" id="I0IE91"/>
<feature type="transmembrane region" description="Helical" evidence="2">
    <location>
        <begin position="43"/>
        <end position="76"/>
    </location>
</feature>
<keyword evidence="4" id="KW-1185">Reference proteome</keyword>
<sequence>MTRNPHEKGAAPRTTLPDADGLRERLEETQPHPVPASRRALPIAAVGLALLAALAGPPLIGTLAPWLVLGGIALLAVRRARQSRRVGEGLEQAETLLRTRRPAAAYHAADAWLDDTVHEPAASAGCLHVMAQALQTLRHQEATLVATEALLERLPPHHPARASALLHRSIAEFESDRLADGDATLGRLRGLLEKREPVEPVEPAGEDPQAGHAGDDRRVGRPFPPADRAAEEHAHAAVRVAQLVQSVSTWHAADAVADAESAGGAVAAFRPLGVDAGFAHGLLAWCHLKLHRAEDAAAAWAVATRLIPAPALVHRFPRLAEVAERCPATGGLPT</sequence>
<feature type="region of interest" description="Disordered" evidence="1">
    <location>
        <begin position="1"/>
        <end position="20"/>
    </location>
</feature>
<name>I0IE91_PHYMF</name>
<feature type="region of interest" description="Disordered" evidence="1">
    <location>
        <begin position="194"/>
        <end position="231"/>
    </location>
</feature>
<feature type="compositionally biased region" description="Basic and acidic residues" evidence="1">
    <location>
        <begin position="1"/>
        <end position="10"/>
    </location>
</feature>
<gene>
    <name evidence="3" type="ordered locus">PSMK_14200</name>
</gene>
<dbReference type="EMBL" id="AP012338">
    <property type="protein sequence ID" value="BAM03579.1"/>
    <property type="molecule type" value="Genomic_DNA"/>
</dbReference>
<protein>
    <submittedName>
        <fullName evidence="3">Uncharacterized protein</fullName>
    </submittedName>
</protein>
<keyword evidence="2" id="KW-0472">Membrane</keyword>
<evidence type="ECO:0000313" key="3">
    <source>
        <dbReference type="EMBL" id="BAM03579.1"/>
    </source>
</evidence>
<dbReference type="STRING" id="1142394.PSMK_14200"/>
<accession>I0IE91</accession>